<sequence>MSSIISLRKTSGVTFKFINNDAESGVKYRVLCRDGPSYPG</sequence>
<name>A0A081S0G3_PHOTE</name>
<gene>
    <name evidence="1" type="ORF">MEG1DRAFT_00962</name>
</gene>
<dbReference type="Proteomes" id="UP000028002">
    <property type="component" value="Unassembled WGS sequence"/>
</dbReference>
<reference evidence="1 2" key="1">
    <citation type="submission" date="2014-03" db="EMBL/GenBank/DDBJ databases">
        <title>Draft Genome of Photorhabdus temperata Meg1.</title>
        <authorList>
            <person name="Hurst S.G.IV."/>
            <person name="Morris K."/>
            <person name="Thomas K."/>
            <person name="Tisa L.S."/>
        </authorList>
    </citation>
    <scope>NUCLEOTIDE SEQUENCE [LARGE SCALE GENOMIC DNA]</scope>
    <source>
        <strain evidence="1 2">Meg1</strain>
    </source>
</reference>
<proteinExistence type="predicted"/>
<accession>A0A081S0G3</accession>
<evidence type="ECO:0000313" key="1">
    <source>
        <dbReference type="EMBL" id="KER04416.1"/>
    </source>
</evidence>
<dbReference type="EMBL" id="JGVH01000009">
    <property type="protein sequence ID" value="KER04416.1"/>
    <property type="molecule type" value="Genomic_DNA"/>
</dbReference>
<comment type="caution">
    <text evidence="1">The sequence shown here is derived from an EMBL/GenBank/DDBJ whole genome shotgun (WGS) entry which is preliminary data.</text>
</comment>
<protein>
    <submittedName>
        <fullName evidence="1">Uncharacterized protein</fullName>
    </submittedName>
</protein>
<evidence type="ECO:0000313" key="2">
    <source>
        <dbReference type="Proteomes" id="UP000028002"/>
    </source>
</evidence>
<dbReference type="AlphaFoldDB" id="A0A081S0G3"/>
<organism evidence="1 2">
    <name type="scientific">Photorhabdus temperata subsp. temperata Meg1</name>
    <dbReference type="NCBI Taxonomy" id="1393735"/>
    <lineage>
        <taxon>Bacteria</taxon>
        <taxon>Pseudomonadati</taxon>
        <taxon>Pseudomonadota</taxon>
        <taxon>Gammaproteobacteria</taxon>
        <taxon>Enterobacterales</taxon>
        <taxon>Morganellaceae</taxon>
        <taxon>Photorhabdus</taxon>
    </lineage>
</organism>